<feature type="region of interest" description="Disordered" evidence="1">
    <location>
        <begin position="71"/>
        <end position="90"/>
    </location>
</feature>
<accession>A0A5S5CPU7</accession>
<reference evidence="2 3" key="1">
    <citation type="submission" date="2019-07" db="EMBL/GenBank/DDBJ databases">
        <title>Genomic Encyclopedia of Archaeal and Bacterial Type Strains, Phase II (KMG-II): from individual species to whole genera.</title>
        <authorList>
            <person name="Goeker M."/>
        </authorList>
    </citation>
    <scope>NUCLEOTIDE SEQUENCE [LARGE SCALE GENOMIC DNA]</scope>
    <source>
        <strain evidence="2 3">DSM 46842</strain>
    </source>
</reference>
<dbReference type="AlphaFoldDB" id="A0A5S5CPU7"/>
<gene>
    <name evidence="2" type="ORF">BD833_12037</name>
</gene>
<evidence type="ECO:0008006" key="4">
    <source>
        <dbReference type="Google" id="ProtNLM"/>
    </source>
</evidence>
<proteinExistence type="predicted"/>
<evidence type="ECO:0000256" key="1">
    <source>
        <dbReference type="SAM" id="MobiDB-lite"/>
    </source>
</evidence>
<protein>
    <recommendedName>
        <fullName evidence="4">HNH endonuclease</fullName>
    </recommendedName>
</protein>
<evidence type="ECO:0000313" key="2">
    <source>
        <dbReference type="EMBL" id="TYP82053.1"/>
    </source>
</evidence>
<sequence length="90" mass="10072">MDGDPSNNRACNLAWGSPAENTADMLRMGRQLNARKTHCKHNHEFTEANTYTGRGQRECRACGRERWARRRRRMTGAGHGAHQPNAAPAA</sequence>
<organism evidence="2 3">
    <name type="scientific">Blastococcus xanthinilyticus</name>
    <dbReference type="NCBI Taxonomy" id="1564164"/>
    <lineage>
        <taxon>Bacteria</taxon>
        <taxon>Bacillati</taxon>
        <taxon>Actinomycetota</taxon>
        <taxon>Actinomycetes</taxon>
        <taxon>Geodermatophilales</taxon>
        <taxon>Geodermatophilaceae</taxon>
        <taxon>Blastococcus</taxon>
    </lineage>
</organism>
<dbReference type="Proteomes" id="UP000322499">
    <property type="component" value="Unassembled WGS sequence"/>
</dbReference>
<dbReference type="EMBL" id="VNHW01000020">
    <property type="protein sequence ID" value="TYP82053.1"/>
    <property type="molecule type" value="Genomic_DNA"/>
</dbReference>
<keyword evidence="3" id="KW-1185">Reference proteome</keyword>
<evidence type="ECO:0000313" key="3">
    <source>
        <dbReference type="Proteomes" id="UP000322499"/>
    </source>
</evidence>
<name>A0A5S5CPU7_9ACTN</name>
<comment type="caution">
    <text evidence="2">The sequence shown here is derived from an EMBL/GenBank/DDBJ whole genome shotgun (WGS) entry which is preliminary data.</text>
</comment>